<reference evidence="1" key="1">
    <citation type="submission" date="2009-07" db="EMBL/GenBank/DDBJ databases">
        <authorList>
            <person name="Weinstock G."/>
            <person name="Sodergren E."/>
            <person name="Clifton S."/>
            <person name="Fulton L."/>
            <person name="Fulton B."/>
            <person name="Courtney L."/>
            <person name="Fronick C."/>
            <person name="Harrison M."/>
            <person name="Strong C."/>
            <person name="Farmer C."/>
            <person name="Delahaunty K."/>
            <person name="Markovic C."/>
            <person name="Hall O."/>
            <person name="Minx P."/>
            <person name="Tomlinson C."/>
            <person name="Mitreva M."/>
            <person name="Nelson J."/>
            <person name="Hou S."/>
            <person name="Wollam A."/>
            <person name="Pepin K.H."/>
            <person name="Johnson M."/>
            <person name="Bhonagiri V."/>
            <person name="Nash W.E."/>
            <person name="Warren W."/>
            <person name="Chinwalla A."/>
            <person name="Mardis E.R."/>
            <person name="Wilson R.K."/>
        </authorList>
    </citation>
    <scope>NUCLEOTIDE SEQUENCE [LARGE SCALE GENOMIC DNA]</scope>
    <source>
        <strain evidence="1">ATCC 29256</strain>
    </source>
</reference>
<dbReference type="AlphaFoldDB" id="C6MAV9"/>
<accession>C6MAV9</accession>
<dbReference type="Proteomes" id="UP000005365">
    <property type="component" value="Unassembled WGS sequence"/>
</dbReference>
<name>C6MAV9_NEISI</name>
<protein>
    <submittedName>
        <fullName evidence="1">Uncharacterized protein</fullName>
    </submittedName>
</protein>
<sequence>MLTANEIVKKQMVQTTSKKIVRSSEKQKPRAYVPHVPYVKTEGFVQAMACCIKIEISYKLQLV</sequence>
<evidence type="ECO:0000313" key="1">
    <source>
        <dbReference type="EMBL" id="EET42564.1"/>
    </source>
</evidence>
<dbReference type="EMBL" id="ACKO02000048">
    <property type="protein sequence ID" value="EET42564.1"/>
    <property type="molecule type" value="Genomic_DNA"/>
</dbReference>
<organism evidence="1 2">
    <name type="scientific">Neisseria sicca ATCC 29256</name>
    <dbReference type="NCBI Taxonomy" id="547045"/>
    <lineage>
        <taxon>Bacteria</taxon>
        <taxon>Pseudomonadati</taxon>
        <taxon>Pseudomonadota</taxon>
        <taxon>Betaproteobacteria</taxon>
        <taxon>Neisseriales</taxon>
        <taxon>Neisseriaceae</taxon>
        <taxon>Neisseria</taxon>
    </lineage>
</organism>
<keyword evidence="2" id="KW-1185">Reference proteome</keyword>
<evidence type="ECO:0000313" key="2">
    <source>
        <dbReference type="Proteomes" id="UP000005365"/>
    </source>
</evidence>
<proteinExistence type="predicted"/>
<gene>
    <name evidence="1" type="ORF">NEISICOT_03691</name>
</gene>
<comment type="caution">
    <text evidence="1">The sequence shown here is derived from an EMBL/GenBank/DDBJ whole genome shotgun (WGS) entry which is preliminary data.</text>
</comment>